<organism evidence="6 7">
    <name type="scientific">Paralabilibaculum antarcticum</name>
    <dbReference type="NCBI Taxonomy" id="2912572"/>
    <lineage>
        <taxon>Bacteria</taxon>
        <taxon>Pseudomonadati</taxon>
        <taxon>Bacteroidota</taxon>
        <taxon>Bacteroidia</taxon>
        <taxon>Marinilabiliales</taxon>
        <taxon>Marinifilaceae</taxon>
        <taxon>Paralabilibaculum</taxon>
    </lineage>
</organism>
<keyword evidence="2 4" id="KW-0442">Lipid degradation</keyword>
<feature type="active site" description="Nucleophile" evidence="4">
    <location>
        <position position="44"/>
    </location>
</feature>
<evidence type="ECO:0000256" key="1">
    <source>
        <dbReference type="ARBA" id="ARBA00022801"/>
    </source>
</evidence>
<dbReference type="InterPro" id="IPR016035">
    <property type="entry name" value="Acyl_Trfase/lysoPLipase"/>
</dbReference>
<reference evidence="6 7" key="1">
    <citation type="submission" date="2022-01" db="EMBL/GenBank/DDBJ databases">
        <title>Labilibaculum sp. nov, a marine bacterium isolated from Antarctica.</title>
        <authorList>
            <person name="Dai W."/>
        </authorList>
    </citation>
    <scope>NUCLEOTIDE SEQUENCE [LARGE SCALE GENOMIC DNA]</scope>
    <source>
        <strain evidence="6 7">DW002</strain>
    </source>
</reference>
<dbReference type="Gene3D" id="3.40.1090.10">
    <property type="entry name" value="Cytosolic phospholipase A2 catalytic domain"/>
    <property type="match status" value="2"/>
</dbReference>
<dbReference type="InterPro" id="IPR002641">
    <property type="entry name" value="PNPLA_dom"/>
</dbReference>
<dbReference type="PROSITE" id="PS51635">
    <property type="entry name" value="PNPLA"/>
    <property type="match status" value="1"/>
</dbReference>
<keyword evidence="3 4" id="KW-0443">Lipid metabolism</keyword>
<gene>
    <name evidence="6" type="ORF">L3049_17080</name>
</gene>
<dbReference type="InterPro" id="IPR045943">
    <property type="entry name" value="DUF6363"/>
</dbReference>
<dbReference type="InterPro" id="IPR050301">
    <property type="entry name" value="NTE"/>
</dbReference>
<dbReference type="Pfam" id="PF19890">
    <property type="entry name" value="DUF6363"/>
    <property type="match status" value="1"/>
</dbReference>
<protein>
    <submittedName>
        <fullName evidence="6">Patatin family protein</fullName>
    </submittedName>
</protein>
<dbReference type="Pfam" id="PF01734">
    <property type="entry name" value="Patatin"/>
    <property type="match status" value="1"/>
</dbReference>
<dbReference type="RefSeq" id="WP_275111038.1">
    <property type="nucleotide sequence ID" value="NZ_JAKJSC010000005.1"/>
</dbReference>
<keyword evidence="7" id="KW-1185">Reference proteome</keyword>
<dbReference type="CDD" id="cd07208">
    <property type="entry name" value="Pat_hypo_Ecoli_yjju_like"/>
    <property type="match status" value="1"/>
</dbReference>
<dbReference type="PANTHER" id="PTHR14226:SF25">
    <property type="entry name" value="PHOSPHOESTERASE"/>
    <property type="match status" value="1"/>
</dbReference>
<evidence type="ECO:0000256" key="3">
    <source>
        <dbReference type="ARBA" id="ARBA00023098"/>
    </source>
</evidence>
<dbReference type="InterPro" id="IPR037483">
    <property type="entry name" value="YjjU-like"/>
</dbReference>
<comment type="caution">
    <text evidence="6">The sequence shown here is derived from an EMBL/GenBank/DDBJ whole genome shotgun (WGS) entry which is preliminary data.</text>
</comment>
<evidence type="ECO:0000256" key="4">
    <source>
        <dbReference type="PROSITE-ProRule" id="PRU01161"/>
    </source>
</evidence>
<evidence type="ECO:0000259" key="5">
    <source>
        <dbReference type="PROSITE" id="PS51635"/>
    </source>
</evidence>
<dbReference type="PANTHER" id="PTHR14226">
    <property type="entry name" value="NEUROPATHY TARGET ESTERASE/SWISS CHEESE D.MELANOGASTER"/>
    <property type="match status" value="1"/>
</dbReference>
<dbReference type="EMBL" id="JAKJSC010000005">
    <property type="protein sequence ID" value="MDE5419709.1"/>
    <property type="molecule type" value="Genomic_DNA"/>
</dbReference>
<comment type="caution">
    <text evidence="4">Lacks conserved residue(s) required for the propagation of feature annotation.</text>
</comment>
<feature type="short sequence motif" description="DGA/G" evidence="4">
    <location>
        <begin position="163"/>
        <end position="165"/>
    </location>
</feature>
<feature type="active site" description="Proton acceptor" evidence="4">
    <location>
        <position position="163"/>
    </location>
</feature>
<feature type="domain" description="PNPLA" evidence="5">
    <location>
        <begin position="10"/>
        <end position="176"/>
    </location>
</feature>
<feature type="short sequence motif" description="GXSXG" evidence="4">
    <location>
        <begin position="42"/>
        <end position="46"/>
    </location>
</feature>
<evidence type="ECO:0000256" key="2">
    <source>
        <dbReference type="ARBA" id="ARBA00022963"/>
    </source>
</evidence>
<dbReference type="Proteomes" id="UP001528920">
    <property type="component" value="Unassembled WGS sequence"/>
</dbReference>
<sequence length="283" mass="32037">MNEQQEKTALVVEGGAMRGIFAAGVLDQFMEADFNPFETVLGVSAGAINAAAYLAKQKGRNFKVFTDYSLRPEYISWKKFLNGGHLMDLDWSWDITTRDLPISTDILFAENPDFEIGVTMNSDGRSQFIKPDADSLSHVMKASCTVPLFYRKFLKIENEIVSDGGVSAPIPIQRAIEKGATKIMVIRSRPDSFRMKKGLEARLGKFLFRKYPGLVSALQKRPEIYNSAIELIQNPPKNLQIFDVCPPESFQTKRFTQDYDLLVKDYELGRETGRIAIEKWNCK</sequence>
<evidence type="ECO:0000313" key="7">
    <source>
        <dbReference type="Proteomes" id="UP001528920"/>
    </source>
</evidence>
<keyword evidence="1 4" id="KW-0378">Hydrolase</keyword>
<evidence type="ECO:0000313" key="6">
    <source>
        <dbReference type="EMBL" id="MDE5419709.1"/>
    </source>
</evidence>
<dbReference type="SUPFAM" id="SSF52151">
    <property type="entry name" value="FabD/lysophospholipase-like"/>
    <property type="match status" value="1"/>
</dbReference>
<proteinExistence type="predicted"/>
<name>A0ABT5VWB7_9BACT</name>
<accession>A0ABT5VWB7</accession>